<feature type="transmembrane region" description="Helical" evidence="1">
    <location>
        <begin position="261"/>
        <end position="279"/>
    </location>
</feature>
<evidence type="ECO:0000313" key="3">
    <source>
        <dbReference type="Proteomes" id="UP000281691"/>
    </source>
</evidence>
<proteinExistence type="predicted"/>
<evidence type="ECO:0000256" key="1">
    <source>
        <dbReference type="SAM" id="Phobius"/>
    </source>
</evidence>
<feature type="transmembrane region" description="Helical" evidence="1">
    <location>
        <begin position="172"/>
        <end position="192"/>
    </location>
</feature>
<keyword evidence="3" id="KW-1185">Reference proteome</keyword>
<feature type="transmembrane region" description="Helical" evidence="1">
    <location>
        <begin position="135"/>
        <end position="160"/>
    </location>
</feature>
<gene>
    <name evidence="2" type="ORF">EDC46_1375</name>
</gene>
<keyword evidence="1" id="KW-1133">Transmembrane helix</keyword>
<feature type="transmembrane region" description="Helical" evidence="1">
    <location>
        <begin position="54"/>
        <end position="71"/>
    </location>
</feature>
<keyword evidence="1" id="KW-0472">Membrane</keyword>
<dbReference type="Pfam" id="PF14897">
    <property type="entry name" value="EpsG"/>
    <property type="match status" value="1"/>
</dbReference>
<feature type="transmembrane region" description="Helical" evidence="1">
    <location>
        <begin position="83"/>
        <end position="100"/>
    </location>
</feature>
<dbReference type="GO" id="GO:0016740">
    <property type="term" value="F:transferase activity"/>
    <property type="evidence" value="ECO:0007669"/>
    <property type="project" value="UniProtKB-KW"/>
</dbReference>
<feature type="transmembrane region" description="Helical" evidence="1">
    <location>
        <begin position="309"/>
        <end position="327"/>
    </location>
</feature>
<name>A0A3N4WBR4_9PAST</name>
<reference evidence="2 3" key="1">
    <citation type="submission" date="2018-11" db="EMBL/GenBank/DDBJ databases">
        <title>Genomic Encyclopedia of Type Strains, Phase IV (KMG-IV): sequencing the most valuable type-strain genomes for metagenomic binning, comparative biology and taxonomic classification.</title>
        <authorList>
            <person name="Goeker M."/>
        </authorList>
    </citation>
    <scope>NUCLEOTIDE SEQUENCE [LARGE SCALE GENOMIC DNA]</scope>
    <source>
        <strain evidence="2 3">DSM 27238</strain>
    </source>
</reference>
<dbReference type="InterPro" id="IPR049458">
    <property type="entry name" value="EpsG-like"/>
</dbReference>
<sequence>MIPYDTMDIVRHYDMFLTFKDIPVSDVYEYGRNVDYIFSLYSWLIINIGLPKEFIPFSTTFFSYILYFLSFYKIINTFFNKDISSISFKLLTVIGFFLLINEIKFMDTANGLRNACAFSLFTYAMSNYVIRGGKIYFLCLSAFSICIHASAALLLLPFLVSLILKGRVPKGIILISYLILIIGASGLFYSIIELLEPILRSNNLYYPSYFDPDGVWGAGYYENANLNTIVFEKYIKPLPYYVAGIYFIFVNKYASKKMASFLIVLFFCIACLSVSRTIFDRLNNIFVILFILFLVMELCQKKFTILKKIFIFIFISSSIFMSLGSLYKYRDIYWPSWNKILYTPLPVLFLTNEILPDNYIIRNSGE</sequence>
<protein>
    <submittedName>
        <fullName evidence="2">EpsG-like putative glucosyltransferase</fullName>
    </submittedName>
</protein>
<dbReference type="Proteomes" id="UP000281691">
    <property type="component" value="Unassembled WGS sequence"/>
</dbReference>
<dbReference type="AlphaFoldDB" id="A0A3N4WBR4"/>
<organism evidence="2 3">
    <name type="scientific">Vespertiliibacter pulmonis</name>
    <dbReference type="NCBI Taxonomy" id="1443036"/>
    <lineage>
        <taxon>Bacteria</taxon>
        <taxon>Pseudomonadati</taxon>
        <taxon>Pseudomonadota</taxon>
        <taxon>Gammaproteobacteria</taxon>
        <taxon>Pasteurellales</taxon>
        <taxon>Pasteurellaceae</taxon>
        <taxon>Vespertiliibacter</taxon>
    </lineage>
</organism>
<evidence type="ECO:0000313" key="2">
    <source>
        <dbReference type="EMBL" id="RPE82704.1"/>
    </source>
</evidence>
<dbReference type="EMBL" id="RKQP01000004">
    <property type="protein sequence ID" value="RPE82704.1"/>
    <property type="molecule type" value="Genomic_DNA"/>
</dbReference>
<keyword evidence="1" id="KW-0812">Transmembrane</keyword>
<accession>A0A3N4WBR4</accession>
<feature type="transmembrane region" description="Helical" evidence="1">
    <location>
        <begin position="285"/>
        <end position="300"/>
    </location>
</feature>
<keyword evidence="2" id="KW-0808">Transferase</keyword>
<comment type="caution">
    <text evidence="2">The sequence shown here is derived from an EMBL/GenBank/DDBJ whole genome shotgun (WGS) entry which is preliminary data.</text>
</comment>